<name>A0A8J2HQG8_COTCN</name>
<proteinExistence type="predicted"/>
<evidence type="ECO:0000313" key="3">
    <source>
        <dbReference type="EMBL" id="CAG5106651.1"/>
    </source>
</evidence>
<feature type="transmembrane region" description="Helical" evidence="2">
    <location>
        <begin position="14"/>
        <end position="31"/>
    </location>
</feature>
<evidence type="ECO:0000256" key="1">
    <source>
        <dbReference type="ARBA" id="ARBA00023002"/>
    </source>
</evidence>
<accession>A0A8J2HQG8</accession>
<dbReference type="PRINTS" id="PR00081">
    <property type="entry name" value="GDHRDH"/>
</dbReference>
<dbReference type="InterPro" id="IPR002347">
    <property type="entry name" value="SDR_fam"/>
</dbReference>
<keyword evidence="2" id="KW-0472">Membrane</keyword>
<dbReference type="Gene3D" id="3.40.50.720">
    <property type="entry name" value="NAD(P)-binding Rossmann-like Domain"/>
    <property type="match status" value="1"/>
</dbReference>
<dbReference type="PANTHER" id="PTHR43313:SF36">
    <property type="entry name" value="D-BETA-HYDROXYBUTYRATE DEHYDROGENASE, MITOCHONDRIAL"/>
    <property type="match status" value="1"/>
</dbReference>
<keyword evidence="2" id="KW-1133">Transmembrane helix</keyword>
<dbReference type="PROSITE" id="PS00061">
    <property type="entry name" value="ADH_SHORT"/>
    <property type="match status" value="1"/>
</dbReference>
<keyword evidence="4" id="KW-1185">Reference proteome</keyword>
<gene>
    <name evidence="3" type="ORF">HICCMSTLAB_LOCUS12366</name>
</gene>
<dbReference type="PANTHER" id="PTHR43313">
    <property type="entry name" value="SHORT-CHAIN DEHYDROGENASE/REDUCTASE FAMILY 9C"/>
    <property type="match status" value="1"/>
</dbReference>
<protein>
    <submittedName>
        <fullName evidence="3">Mitochondrial (Rattus norvegicus)</fullName>
    </submittedName>
</protein>
<organism evidence="3 4">
    <name type="scientific">Cotesia congregata</name>
    <name type="common">Parasitoid wasp</name>
    <name type="synonym">Apanteles congregatus</name>
    <dbReference type="NCBI Taxonomy" id="51543"/>
    <lineage>
        <taxon>Eukaryota</taxon>
        <taxon>Metazoa</taxon>
        <taxon>Ecdysozoa</taxon>
        <taxon>Arthropoda</taxon>
        <taxon>Hexapoda</taxon>
        <taxon>Insecta</taxon>
        <taxon>Pterygota</taxon>
        <taxon>Neoptera</taxon>
        <taxon>Endopterygota</taxon>
        <taxon>Hymenoptera</taxon>
        <taxon>Apocrita</taxon>
        <taxon>Ichneumonoidea</taxon>
        <taxon>Braconidae</taxon>
        <taxon>Microgastrinae</taxon>
        <taxon>Cotesia</taxon>
    </lineage>
</organism>
<comment type="caution">
    <text evidence="3">The sequence shown here is derived from an EMBL/GenBank/DDBJ whole genome shotgun (WGS) entry which is preliminary data.</text>
</comment>
<evidence type="ECO:0000256" key="2">
    <source>
        <dbReference type="SAM" id="Phobius"/>
    </source>
</evidence>
<keyword evidence="2" id="KW-0812">Transmembrane</keyword>
<sequence>MELLKSISNSSRQPYFDIIFFIITLSCLYIFKCINVYTLSTLFTINTIWLFYFKNKRKSIAPGDMVVITGCDSGLGFSLAFHCHKNLNAHVIAGVHNIDSPGANELSKAGILVHSLELTSSESVQAFVQYIRNDLKNKNLALRCFINNAGIMIFGEFEWQTEKQVRYQVEVNLLGTMRVTKEILPLLREYSSRLINVTSHCAYESLPGVAVYSSTKSALASWTNALRVELKKFGIKVVNFIPGSFVLQSNILCQQQKYFKMMEAAMTPEAKSLYSDYFTRYANYLCGLPCNATAVPQILENSNLYDLFEGAMLDQYPRAIYKCEPWRYMIYNFFFKYTSTEIRDWLIEKFVKMPSWKNE</sequence>
<dbReference type="AlphaFoldDB" id="A0A8J2HQG8"/>
<reference evidence="3" key="1">
    <citation type="submission" date="2021-04" db="EMBL/GenBank/DDBJ databases">
        <authorList>
            <person name="Chebbi M.A.C M."/>
        </authorList>
    </citation>
    <scope>NUCLEOTIDE SEQUENCE</scope>
</reference>
<dbReference type="GO" id="GO:0016491">
    <property type="term" value="F:oxidoreductase activity"/>
    <property type="evidence" value="ECO:0007669"/>
    <property type="project" value="UniProtKB-KW"/>
</dbReference>
<dbReference type="InterPro" id="IPR020904">
    <property type="entry name" value="Sc_DH/Rdtase_CS"/>
</dbReference>
<dbReference type="OrthoDB" id="294295at2759"/>
<dbReference type="Proteomes" id="UP000786811">
    <property type="component" value="Unassembled WGS sequence"/>
</dbReference>
<feature type="transmembrane region" description="Helical" evidence="2">
    <location>
        <begin position="37"/>
        <end position="53"/>
    </location>
</feature>
<dbReference type="EMBL" id="CAJNRD030001124">
    <property type="protein sequence ID" value="CAG5106651.1"/>
    <property type="molecule type" value="Genomic_DNA"/>
</dbReference>
<dbReference type="Pfam" id="PF00106">
    <property type="entry name" value="adh_short"/>
    <property type="match status" value="1"/>
</dbReference>
<evidence type="ECO:0000313" key="4">
    <source>
        <dbReference type="Proteomes" id="UP000786811"/>
    </source>
</evidence>
<dbReference type="InterPro" id="IPR036291">
    <property type="entry name" value="NAD(P)-bd_dom_sf"/>
</dbReference>
<keyword evidence="1" id="KW-0560">Oxidoreductase</keyword>
<dbReference type="SUPFAM" id="SSF51735">
    <property type="entry name" value="NAD(P)-binding Rossmann-fold domains"/>
    <property type="match status" value="1"/>
</dbReference>
<dbReference type="GO" id="GO:0008202">
    <property type="term" value="P:steroid metabolic process"/>
    <property type="evidence" value="ECO:0007669"/>
    <property type="project" value="TreeGrafter"/>
</dbReference>